<gene>
    <name evidence="1" type="ORF">GS429_07880</name>
</gene>
<dbReference type="Proteomes" id="UP000434101">
    <property type="component" value="Unassembled WGS sequence"/>
</dbReference>
<dbReference type="EMBL" id="WUYX01000027">
    <property type="protein sequence ID" value="MXV61977.1"/>
    <property type="molecule type" value="Genomic_DNA"/>
</dbReference>
<dbReference type="AlphaFoldDB" id="A0A6B0VLG6"/>
<organism evidence="1 2">
    <name type="scientific">Natronorubrum halalkaliphilum</name>
    <dbReference type="NCBI Taxonomy" id="2691917"/>
    <lineage>
        <taxon>Archaea</taxon>
        <taxon>Methanobacteriati</taxon>
        <taxon>Methanobacteriota</taxon>
        <taxon>Stenosarchaea group</taxon>
        <taxon>Halobacteria</taxon>
        <taxon>Halobacteriales</taxon>
        <taxon>Natrialbaceae</taxon>
        <taxon>Natronorubrum</taxon>
    </lineage>
</organism>
<dbReference type="OrthoDB" id="322576at2157"/>
<accession>A0A6B0VLG6</accession>
<dbReference type="RefSeq" id="WP_160064327.1">
    <property type="nucleotide sequence ID" value="NZ_WUYX01000027.1"/>
</dbReference>
<reference evidence="1 2" key="1">
    <citation type="submission" date="2020-01" db="EMBL/GenBank/DDBJ databases">
        <title>Natronorubrum sp. JWXQ-INN 674 isolated from Inner Mongolia Autonomous Region of China.</title>
        <authorList>
            <person name="Xue Q."/>
        </authorList>
    </citation>
    <scope>NUCLEOTIDE SEQUENCE [LARGE SCALE GENOMIC DNA]</scope>
    <source>
        <strain evidence="1 2">JWXQ-INN-674</strain>
    </source>
</reference>
<name>A0A6B0VLG6_9EURY</name>
<proteinExistence type="predicted"/>
<evidence type="ECO:0000313" key="1">
    <source>
        <dbReference type="EMBL" id="MXV61977.1"/>
    </source>
</evidence>
<keyword evidence="2" id="KW-1185">Reference proteome</keyword>
<evidence type="ECO:0000313" key="2">
    <source>
        <dbReference type="Proteomes" id="UP000434101"/>
    </source>
</evidence>
<protein>
    <submittedName>
        <fullName evidence="1">Uncharacterized protein</fullName>
    </submittedName>
</protein>
<comment type="caution">
    <text evidence="1">The sequence shown here is derived from an EMBL/GenBank/DDBJ whole genome shotgun (WGS) entry which is preliminary data.</text>
</comment>
<sequence length="84" mass="8855">MGRLYAPVQTATHVAAIDDAERDVVTTIDAGEMARAETTTSQQLQGSLAAPGLEFGERDDVPSRRQPLLLLILASESFSVGSGP</sequence>